<organism evidence="2 3">
    <name type="scientific">Jaapia argillacea MUCL 33604</name>
    <dbReference type="NCBI Taxonomy" id="933084"/>
    <lineage>
        <taxon>Eukaryota</taxon>
        <taxon>Fungi</taxon>
        <taxon>Dikarya</taxon>
        <taxon>Basidiomycota</taxon>
        <taxon>Agaricomycotina</taxon>
        <taxon>Agaricomycetes</taxon>
        <taxon>Agaricomycetidae</taxon>
        <taxon>Jaapiales</taxon>
        <taxon>Jaapiaceae</taxon>
        <taxon>Jaapia</taxon>
    </lineage>
</organism>
<dbReference type="EMBL" id="KL197711">
    <property type="protein sequence ID" value="KDQ62040.1"/>
    <property type="molecule type" value="Genomic_DNA"/>
</dbReference>
<dbReference type="InParanoid" id="A0A067Q794"/>
<keyword evidence="3" id="KW-1185">Reference proteome</keyword>
<dbReference type="HOGENOM" id="CLU_021164_0_0_1"/>
<evidence type="ECO:0000313" key="3">
    <source>
        <dbReference type="Proteomes" id="UP000027265"/>
    </source>
</evidence>
<dbReference type="SUPFAM" id="SSF52047">
    <property type="entry name" value="RNI-like"/>
    <property type="match status" value="1"/>
</dbReference>
<dbReference type="InterPro" id="IPR032675">
    <property type="entry name" value="LRR_dom_sf"/>
</dbReference>
<sequence length="528" mass="59064">MHPCLQIPEILHNIFSDLNYHPDALAALARTCWTFHNPASDVLWHEIKDFAVLLKTMPADSWMEEEDAGSGRNRLSFTRPLSSSDWTRFRAYTSRVRSLTVGKADIYTKKWYSEATMINSDVFEVIEKSPPTPALFPNILKLQWECGAPSFARYVHPFIGPNLGYLSLSSLPRNGQARFLISIASAAPRLQTLTLPSSPCFSSMRGLSTICDLPMLKQLEIYVKRMRVGHLTRLATMPTLESLRIETLHAPQNITTQELISRSEATRCFSALLYLNIVGARLSVCSEIIRWLASAQITQIRISMQDSIDAAELKDHLRILPQLLPSLVSIHIDREDIPLAPPSGENAVHPDILKPLLSLKGLRTVVLDTGACFLLEDAHIEEIAAALPELTELVIGRVSYNPTPAVTLSALESLAANCPSMDTIGLVLHASRENVNKKLGRNISNSNVTSLDLGRSTIVASQCAYIAAYLSDLFPELKFIIAWDEEETEITPEDLVYSRAWDKVEDLYFVFAEVRKKEREYWTESGDA</sequence>
<evidence type="ECO:0000313" key="2">
    <source>
        <dbReference type="EMBL" id="KDQ62040.1"/>
    </source>
</evidence>
<gene>
    <name evidence="2" type="ORF">JAAARDRAFT_189414</name>
</gene>
<dbReference type="STRING" id="933084.A0A067Q794"/>
<protein>
    <recommendedName>
        <fullName evidence="1">F-box domain-containing protein</fullName>
    </recommendedName>
</protein>
<dbReference type="Proteomes" id="UP000027265">
    <property type="component" value="Unassembled WGS sequence"/>
</dbReference>
<dbReference type="InterPro" id="IPR001810">
    <property type="entry name" value="F-box_dom"/>
</dbReference>
<dbReference type="AlphaFoldDB" id="A0A067Q794"/>
<evidence type="ECO:0000259" key="1">
    <source>
        <dbReference type="Pfam" id="PF12937"/>
    </source>
</evidence>
<accession>A0A067Q794</accession>
<proteinExistence type="predicted"/>
<feature type="domain" description="F-box" evidence="1">
    <location>
        <begin position="8"/>
        <end position="47"/>
    </location>
</feature>
<dbReference type="Gene3D" id="3.80.10.10">
    <property type="entry name" value="Ribonuclease Inhibitor"/>
    <property type="match status" value="1"/>
</dbReference>
<dbReference type="OrthoDB" id="3543113at2759"/>
<name>A0A067Q794_9AGAM</name>
<reference evidence="3" key="1">
    <citation type="journal article" date="2014" name="Proc. Natl. Acad. Sci. U.S.A.">
        <title>Extensive sampling of basidiomycete genomes demonstrates inadequacy of the white-rot/brown-rot paradigm for wood decay fungi.</title>
        <authorList>
            <person name="Riley R."/>
            <person name="Salamov A.A."/>
            <person name="Brown D.W."/>
            <person name="Nagy L.G."/>
            <person name="Floudas D."/>
            <person name="Held B.W."/>
            <person name="Levasseur A."/>
            <person name="Lombard V."/>
            <person name="Morin E."/>
            <person name="Otillar R."/>
            <person name="Lindquist E.A."/>
            <person name="Sun H."/>
            <person name="LaButti K.M."/>
            <person name="Schmutz J."/>
            <person name="Jabbour D."/>
            <person name="Luo H."/>
            <person name="Baker S.E."/>
            <person name="Pisabarro A.G."/>
            <person name="Walton J.D."/>
            <person name="Blanchette R.A."/>
            <person name="Henrissat B."/>
            <person name="Martin F."/>
            <person name="Cullen D."/>
            <person name="Hibbett D.S."/>
            <person name="Grigoriev I.V."/>
        </authorList>
    </citation>
    <scope>NUCLEOTIDE SEQUENCE [LARGE SCALE GENOMIC DNA]</scope>
    <source>
        <strain evidence="3">MUCL 33604</strain>
    </source>
</reference>
<dbReference type="Pfam" id="PF12937">
    <property type="entry name" value="F-box-like"/>
    <property type="match status" value="1"/>
</dbReference>